<dbReference type="SFLD" id="SFLDG01019">
    <property type="entry name" value="Terpene_Cyclase_Like_1_C_Termi"/>
    <property type="match status" value="1"/>
</dbReference>
<dbReference type="STRING" id="3821.A0A151R010"/>
<organism evidence="7 8">
    <name type="scientific">Cajanus cajan</name>
    <name type="common">Pigeon pea</name>
    <name type="synonym">Cajanus indicus</name>
    <dbReference type="NCBI Taxonomy" id="3821"/>
    <lineage>
        <taxon>Eukaryota</taxon>
        <taxon>Viridiplantae</taxon>
        <taxon>Streptophyta</taxon>
        <taxon>Embryophyta</taxon>
        <taxon>Tracheophyta</taxon>
        <taxon>Spermatophyta</taxon>
        <taxon>Magnoliopsida</taxon>
        <taxon>eudicotyledons</taxon>
        <taxon>Gunneridae</taxon>
        <taxon>Pentapetalae</taxon>
        <taxon>rosids</taxon>
        <taxon>fabids</taxon>
        <taxon>Fabales</taxon>
        <taxon>Fabaceae</taxon>
        <taxon>Papilionoideae</taxon>
        <taxon>50 kb inversion clade</taxon>
        <taxon>NPAAA clade</taxon>
        <taxon>indigoferoid/millettioid clade</taxon>
        <taxon>Phaseoleae</taxon>
        <taxon>Cajanus</taxon>
    </lineage>
</organism>
<evidence type="ECO:0000256" key="3">
    <source>
        <dbReference type="ARBA" id="ARBA00022842"/>
    </source>
</evidence>
<evidence type="ECO:0000313" key="8">
    <source>
        <dbReference type="Proteomes" id="UP000075243"/>
    </source>
</evidence>
<evidence type="ECO:0000259" key="6">
    <source>
        <dbReference type="Pfam" id="PF03936"/>
    </source>
</evidence>
<dbReference type="InterPro" id="IPR008930">
    <property type="entry name" value="Terpenoid_cyclase/PrenylTrfase"/>
</dbReference>
<keyword evidence="3" id="KW-0460">Magnesium</keyword>
<dbReference type="SFLD" id="SFLDS00005">
    <property type="entry name" value="Isoprenoid_Synthase_Type_I"/>
    <property type="match status" value="1"/>
</dbReference>
<dbReference type="AlphaFoldDB" id="A0A151R010"/>
<dbReference type="Gene3D" id="1.50.10.130">
    <property type="entry name" value="Terpene synthase, N-terminal domain"/>
    <property type="match status" value="1"/>
</dbReference>
<feature type="domain" description="Terpene synthase N-terminal" evidence="5">
    <location>
        <begin position="10"/>
        <end position="173"/>
    </location>
</feature>
<dbReference type="InterPro" id="IPR008949">
    <property type="entry name" value="Isoprenoid_synthase_dom_sf"/>
</dbReference>
<evidence type="ECO:0000256" key="1">
    <source>
        <dbReference type="ARBA" id="ARBA00001946"/>
    </source>
</evidence>
<dbReference type="Pfam" id="PF01397">
    <property type="entry name" value="Terpene_synth"/>
    <property type="match status" value="1"/>
</dbReference>
<dbReference type="InterPro" id="IPR044814">
    <property type="entry name" value="Terpene_cyclase_plant_C1"/>
</dbReference>
<dbReference type="GO" id="GO:0009611">
    <property type="term" value="P:response to wounding"/>
    <property type="evidence" value="ECO:0007669"/>
    <property type="project" value="UniProtKB-ARBA"/>
</dbReference>
<dbReference type="PANTHER" id="PTHR31225:SF241">
    <property type="entry name" value="TERPENE SYNTHASE FAMILY, METAL-BINDING DOMAIN PROTEIN"/>
    <property type="match status" value="1"/>
</dbReference>
<dbReference type="InterPro" id="IPR050148">
    <property type="entry name" value="Terpene_synthase-like"/>
</dbReference>
<name>A0A151R010_CAJCA</name>
<evidence type="ECO:0000256" key="4">
    <source>
        <dbReference type="ARBA" id="ARBA00023239"/>
    </source>
</evidence>
<protein>
    <submittedName>
        <fullName evidence="7">(+)-delta-cadinene synthase isozyme C2</fullName>
    </submittedName>
</protein>
<feature type="domain" description="Terpene synthase metal-binding" evidence="6">
    <location>
        <begin position="190"/>
        <end position="428"/>
    </location>
</feature>
<keyword evidence="4" id="KW-0456">Lyase</keyword>
<evidence type="ECO:0000259" key="5">
    <source>
        <dbReference type="Pfam" id="PF01397"/>
    </source>
</evidence>
<dbReference type="InterPro" id="IPR036965">
    <property type="entry name" value="Terpene_synth_N_sf"/>
</dbReference>
<dbReference type="InterPro" id="IPR034741">
    <property type="entry name" value="Terpene_cyclase-like_1_C"/>
</dbReference>
<keyword evidence="8" id="KW-1185">Reference proteome</keyword>
<dbReference type="PANTHER" id="PTHR31225">
    <property type="entry name" value="OS04G0344100 PROTEIN-RELATED"/>
    <property type="match status" value="1"/>
</dbReference>
<dbReference type="Pfam" id="PF03936">
    <property type="entry name" value="Terpene_synth_C"/>
    <property type="match status" value="1"/>
</dbReference>
<dbReference type="GO" id="GO:0080027">
    <property type="term" value="P:response to herbivore"/>
    <property type="evidence" value="ECO:0007669"/>
    <property type="project" value="UniProtKB-ARBA"/>
</dbReference>
<dbReference type="Proteomes" id="UP000075243">
    <property type="component" value="Unassembled WGS sequence"/>
</dbReference>
<keyword evidence="2" id="KW-0479">Metal-binding</keyword>
<dbReference type="GO" id="GO:0000287">
    <property type="term" value="F:magnesium ion binding"/>
    <property type="evidence" value="ECO:0007669"/>
    <property type="project" value="InterPro"/>
</dbReference>
<comment type="cofactor">
    <cofactor evidence="1">
        <name>Mg(2+)</name>
        <dbReference type="ChEBI" id="CHEBI:18420"/>
    </cofactor>
</comment>
<dbReference type="SUPFAM" id="SSF48239">
    <property type="entry name" value="Terpenoid cyclases/Protein prenyltransferases"/>
    <property type="match status" value="1"/>
</dbReference>
<dbReference type="Gene3D" id="1.10.600.10">
    <property type="entry name" value="Farnesyl Diphosphate Synthase"/>
    <property type="match status" value="2"/>
</dbReference>
<dbReference type="CDD" id="cd00684">
    <property type="entry name" value="Terpene_cyclase_plant_C1"/>
    <property type="match status" value="1"/>
</dbReference>
<reference evidence="7" key="1">
    <citation type="journal article" date="2012" name="Nat. Biotechnol.">
        <title>Draft genome sequence of pigeonpea (Cajanus cajan), an orphan legume crop of resource-poor farmers.</title>
        <authorList>
            <person name="Varshney R.K."/>
            <person name="Chen W."/>
            <person name="Li Y."/>
            <person name="Bharti A.K."/>
            <person name="Saxena R.K."/>
            <person name="Schlueter J.A."/>
            <person name="Donoghue M.T."/>
            <person name="Azam S."/>
            <person name="Fan G."/>
            <person name="Whaley A.M."/>
            <person name="Farmer A.D."/>
            <person name="Sheridan J."/>
            <person name="Iwata A."/>
            <person name="Tuteja R."/>
            <person name="Penmetsa R.V."/>
            <person name="Wu W."/>
            <person name="Upadhyaya H.D."/>
            <person name="Yang S.P."/>
            <person name="Shah T."/>
            <person name="Saxena K.B."/>
            <person name="Michael T."/>
            <person name="McCombie W.R."/>
            <person name="Yang B."/>
            <person name="Zhang G."/>
            <person name="Yang H."/>
            <person name="Wang J."/>
            <person name="Spillane C."/>
            <person name="Cook D.R."/>
            <person name="May G.D."/>
            <person name="Xu X."/>
            <person name="Jackson S.A."/>
        </authorList>
    </citation>
    <scope>NUCLEOTIDE SEQUENCE [LARGE SCALE GENOMIC DNA]</scope>
</reference>
<dbReference type="FunFam" id="1.50.10.130:FF:000001">
    <property type="entry name" value="Isoprene synthase, chloroplastic"/>
    <property type="match status" value="1"/>
</dbReference>
<dbReference type="OMA" id="YPISSDY"/>
<dbReference type="SUPFAM" id="SSF48576">
    <property type="entry name" value="Terpenoid synthases"/>
    <property type="match status" value="1"/>
</dbReference>
<dbReference type="FunFam" id="1.10.600.10:FF:000007">
    <property type="entry name" value="Isoprene synthase, chloroplastic"/>
    <property type="match status" value="1"/>
</dbReference>
<dbReference type="GO" id="GO:0010333">
    <property type="term" value="F:terpene synthase activity"/>
    <property type="evidence" value="ECO:0007669"/>
    <property type="project" value="InterPro"/>
</dbReference>
<dbReference type="EMBL" id="KQ484300">
    <property type="protein sequence ID" value="KYP35890.1"/>
    <property type="molecule type" value="Genomic_DNA"/>
</dbReference>
<accession>A0A151R010</accession>
<dbReference type="InterPro" id="IPR001906">
    <property type="entry name" value="Terpene_synth_N"/>
</dbReference>
<evidence type="ECO:0000256" key="2">
    <source>
        <dbReference type="ARBA" id="ARBA00022723"/>
    </source>
</evidence>
<dbReference type="GO" id="GO:0016102">
    <property type="term" value="P:diterpenoid biosynthetic process"/>
    <property type="evidence" value="ECO:0007669"/>
    <property type="project" value="InterPro"/>
</dbReference>
<sequence>MFIYLQHQEVDDIMNQQAQILKEEVKMMFQSSNPNIMQKLNFIDSIQRFGISYHFQKEINQALEQIHNTLTKDNTIISEDGNHHFLALLFQLLRQQGYQISSNVFNKFKNEQGNFNETLANNIQGLCSLYEAAHLRIDGDDVLEEAYDFSNTQLMSLANQLSPSLAAQINHYLRQPLNKSVLRFEARWWKQSNVMKKVPHARDRLVECYLWILAMSYKPEDSNGRMFAGKLSTVITLLDDAYDAYGTVEELELLTEAFKRWDIGLIGSLPLSMKVIFDTIVELSKEMELLTAHTGKSSLAVQHFKQAICNLAKAYMVEAKWCHKGYIPTYDEYKANGILTSCCPLLFTSMICLGEFATKDVLDWIFSDPKILQASSIIGRVMDDMASHKFEQQRVHVASSVECCMNQYGISEIEAYKLIRKDIEDYWKVINEEYLNSYNIPKSVLDCVANFARMSEFSYENRQDKFTNGELLKDDVSSLLLNPICLEECK</sequence>
<evidence type="ECO:0000313" key="7">
    <source>
        <dbReference type="EMBL" id="KYP35890.1"/>
    </source>
</evidence>
<proteinExistence type="predicted"/>
<dbReference type="Gramene" id="C.cajan_41223.t">
    <property type="protein sequence ID" value="C.cajan_41223.t"/>
    <property type="gene ID" value="C.cajan_41223"/>
</dbReference>
<dbReference type="InterPro" id="IPR005630">
    <property type="entry name" value="Terpene_synthase_metal-bd"/>
</dbReference>
<gene>
    <name evidence="7" type="ORF">KK1_043033</name>
</gene>